<feature type="transmembrane region" description="Helical" evidence="7">
    <location>
        <begin position="398"/>
        <end position="417"/>
    </location>
</feature>
<keyword evidence="3" id="KW-0813">Transport</keyword>
<feature type="transmembrane region" description="Helical" evidence="7">
    <location>
        <begin position="182"/>
        <end position="202"/>
    </location>
</feature>
<comment type="caution">
    <text evidence="8">The sequence shown here is derived from an EMBL/GenBank/DDBJ whole genome shotgun (WGS) entry which is preliminary data.</text>
</comment>
<feature type="transmembrane region" description="Helical" evidence="7">
    <location>
        <begin position="12"/>
        <end position="31"/>
    </location>
</feature>
<keyword evidence="5 7" id="KW-1133">Transmembrane helix</keyword>
<evidence type="ECO:0000256" key="2">
    <source>
        <dbReference type="ARBA" id="ARBA00008821"/>
    </source>
</evidence>
<accession>A0ABU5J055</accession>
<protein>
    <submittedName>
        <fullName evidence="8">Purine/pyrimidine permease</fullName>
    </submittedName>
</protein>
<dbReference type="PANTHER" id="PTHR42810:SF1">
    <property type="entry name" value="PURINE PERMEASE YWDJ-RELATED"/>
    <property type="match status" value="1"/>
</dbReference>
<proteinExistence type="inferred from homology"/>
<dbReference type="EMBL" id="JAXOFX010000008">
    <property type="protein sequence ID" value="MDZ5472732.1"/>
    <property type="molecule type" value="Genomic_DNA"/>
</dbReference>
<feature type="transmembrane region" description="Helical" evidence="7">
    <location>
        <begin position="341"/>
        <end position="360"/>
    </location>
</feature>
<keyword evidence="4 7" id="KW-0812">Transmembrane</keyword>
<dbReference type="NCBIfam" id="NF037981">
    <property type="entry name" value="NCS2_1"/>
    <property type="match status" value="1"/>
</dbReference>
<feature type="transmembrane region" description="Helical" evidence="7">
    <location>
        <begin position="283"/>
        <end position="304"/>
    </location>
</feature>
<evidence type="ECO:0000256" key="5">
    <source>
        <dbReference type="ARBA" id="ARBA00022989"/>
    </source>
</evidence>
<dbReference type="InterPro" id="IPR006043">
    <property type="entry name" value="NCS2"/>
</dbReference>
<keyword evidence="9" id="KW-1185">Reference proteome</keyword>
<evidence type="ECO:0000313" key="8">
    <source>
        <dbReference type="EMBL" id="MDZ5472732.1"/>
    </source>
</evidence>
<feature type="transmembrane region" description="Helical" evidence="7">
    <location>
        <begin position="43"/>
        <end position="63"/>
    </location>
</feature>
<feature type="transmembrane region" description="Helical" evidence="7">
    <location>
        <begin position="372"/>
        <end position="392"/>
    </location>
</feature>
<evidence type="ECO:0000256" key="3">
    <source>
        <dbReference type="ARBA" id="ARBA00022448"/>
    </source>
</evidence>
<evidence type="ECO:0000313" key="9">
    <source>
        <dbReference type="Proteomes" id="UP001290455"/>
    </source>
</evidence>
<dbReference type="Proteomes" id="UP001290455">
    <property type="component" value="Unassembled WGS sequence"/>
</dbReference>
<organism evidence="8 9">
    <name type="scientific">Robertmurraya mangrovi</name>
    <dbReference type="NCBI Taxonomy" id="3098077"/>
    <lineage>
        <taxon>Bacteria</taxon>
        <taxon>Bacillati</taxon>
        <taxon>Bacillota</taxon>
        <taxon>Bacilli</taxon>
        <taxon>Bacillales</taxon>
        <taxon>Bacillaceae</taxon>
        <taxon>Robertmurraya</taxon>
    </lineage>
</organism>
<feature type="transmembrane region" description="Helical" evidence="7">
    <location>
        <begin position="122"/>
        <end position="144"/>
    </location>
</feature>
<evidence type="ECO:0000256" key="6">
    <source>
        <dbReference type="ARBA" id="ARBA00023136"/>
    </source>
</evidence>
<dbReference type="RefSeq" id="WP_322447032.1">
    <property type="nucleotide sequence ID" value="NZ_JAXOFX010000008.1"/>
</dbReference>
<feature type="transmembrane region" description="Helical" evidence="7">
    <location>
        <begin position="156"/>
        <end position="176"/>
    </location>
</feature>
<comment type="subcellular location">
    <subcellularLocation>
        <location evidence="1">Membrane</location>
        <topology evidence="1">Multi-pass membrane protein</topology>
    </subcellularLocation>
</comment>
<reference evidence="8 9" key="1">
    <citation type="submission" date="2023-11" db="EMBL/GenBank/DDBJ databases">
        <title>Bacillus jintuensis, isolated from a mudflat on the Beibu Gulf coast.</title>
        <authorList>
            <person name="Li M."/>
        </authorList>
    </citation>
    <scope>NUCLEOTIDE SEQUENCE [LARGE SCALE GENOMIC DNA]</scope>
    <source>
        <strain evidence="8 9">31A1R</strain>
    </source>
</reference>
<feature type="transmembrane region" description="Helical" evidence="7">
    <location>
        <begin position="98"/>
        <end position="116"/>
    </location>
</feature>
<dbReference type="Pfam" id="PF00860">
    <property type="entry name" value="Xan_ur_permease"/>
    <property type="match status" value="1"/>
</dbReference>
<feature type="transmembrane region" description="Helical" evidence="7">
    <location>
        <begin position="311"/>
        <end position="335"/>
    </location>
</feature>
<feature type="transmembrane region" description="Helical" evidence="7">
    <location>
        <begin position="69"/>
        <end position="86"/>
    </location>
</feature>
<gene>
    <name evidence="8" type="ORF">SM124_13445</name>
</gene>
<evidence type="ECO:0000256" key="1">
    <source>
        <dbReference type="ARBA" id="ARBA00004141"/>
    </source>
</evidence>
<evidence type="ECO:0000256" key="4">
    <source>
        <dbReference type="ARBA" id="ARBA00022692"/>
    </source>
</evidence>
<name>A0ABU5J055_9BACI</name>
<dbReference type="PANTHER" id="PTHR42810">
    <property type="entry name" value="PURINE PERMEASE C1399.01C-RELATED"/>
    <property type="match status" value="1"/>
</dbReference>
<comment type="similarity">
    <text evidence="2">Belongs to the nucleobase:cation symporter-2 (NCS2) (TC 2.A.40) family.</text>
</comment>
<sequence>MKASLSGLQWMAFMIAGTIVAPIAIADLFGLSTLETSEFIQRTMFVLGVSSLLQGLFGHRLPINEGPAGLWWGVFAIYAGLSATLFSSNLETLQALQGAMMVSGIVFILLSVFRLVNKLVNLFTPVVSGVYLILLVLQLSGSFINGILGVGYRKGTVDLPIAFFCLLLIIFTYYLSKHRIKVISQYSILISLSIGWAVFTLLKLGKTISIETSRVVDMPKFFAFGGPTFDSGMIFTAFFVTLLLLTNMIASIRVVNGVLESKDPAAGKNRFKQAGFIGGVNQILGGIFSAVGSVPISGAAGFIATTNISKIIPFLMGASFVTLSSLFPPLMSFFAHLPTPIGYSVMFVVFANMISVSFAQIDREKEVERVRLVIGISLLAGVGAMFVPGSAFQEAPPIVTSILNNGLILGSVVAILTDQLTKRMKR</sequence>
<feature type="transmembrane region" description="Helical" evidence="7">
    <location>
        <begin position="222"/>
        <end position="245"/>
    </location>
</feature>
<evidence type="ECO:0000256" key="7">
    <source>
        <dbReference type="SAM" id="Phobius"/>
    </source>
</evidence>
<keyword evidence="6 7" id="KW-0472">Membrane</keyword>